<dbReference type="InterPro" id="IPR001680">
    <property type="entry name" value="WD40_rpt"/>
</dbReference>
<dbReference type="InterPro" id="IPR004726">
    <property type="entry name" value="Deg-1"/>
</dbReference>
<evidence type="ECO:0000256" key="13">
    <source>
        <dbReference type="ARBA" id="ARBA00023201"/>
    </source>
</evidence>
<organism evidence="20 21">
    <name type="scientific">Steinernema hermaphroditum</name>
    <dbReference type="NCBI Taxonomy" id="289476"/>
    <lineage>
        <taxon>Eukaryota</taxon>
        <taxon>Metazoa</taxon>
        <taxon>Ecdysozoa</taxon>
        <taxon>Nematoda</taxon>
        <taxon>Chromadorea</taxon>
        <taxon>Rhabditida</taxon>
        <taxon>Tylenchina</taxon>
        <taxon>Panagrolaimomorpha</taxon>
        <taxon>Strongyloidoidea</taxon>
        <taxon>Steinernematidae</taxon>
        <taxon>Steinernema</taxon>
    </lineage>
</organism>
<dbReference type="SUPFAM" id="SSF50978">
    <property type="entry name" value="WD40 repeat-like"/>
    <property type="match status" value="1"/>
</dbReference>
<evidence type="ECO:0000256" key="15">
    <source>
        <dbReference type="PROSITE-ProRule" id="PRU00221"/>
    </source>
</evidence>
<dbReference type="Pfam" id="PF00858">
    <property type="entry name" value="ASC"/>
    <property type="match status" value="1"/>
</dbReference>
<evidence type="ECO:0000256" key="11">
    <source>
        <dbReference type="ARBA" id="ARBA00023136"/>
    </source>
</evidence>
<keyword evidence="10 16" id="KW-0406">Ion transport</keyword>
<feature type="repeat" description="WD" evidence="15">
    <location>
        <begin position="939"/>
        <end position="980"/>
    </location>
</feature>
<feature type="repeat" description="WD" evidence="15">
    <location>
        <begin position="1204"/>
        <end position="1242"/>
    </location>
</feature>
<proteinExistence type="inferred from homology"/>
<evidence type="ECO:0000256" key="1">
    <source>
        <dbReference type="ARBA" id="ARBA00004141"/>
    </source>
</evidence>
<dbReference type="GO" id="GO:0005272">
    <property type="term" value="F:sodium channel activity"/>
    <property type="evidence" value="ECO:0007669"/>
    <property type="project" value="UniProtKB-KW"/>
</dbReference>
<keyword evidence="13 16" id="KW-0739">Sodium transport</keyword>
<keyword evidence="14 16" id="KW-0407">Ion channel</keyword>
<dbReference type="InterPro" id="IPR054001">
    <property type="entry name" value="Mec-4/10_cyt"/>
</dbReference>
<dbReference type="PANTHER" id="PTHR22838:SF0">
    <property type="entry name" value="WD REPEAT-CONTAINING PROTEIN 26"/>
    <property type="match status" value="1"/>
</dbReference>
<dbReference type="InterPro" id="IPR015943">
    <property type="entry name" value="WD40/YVTN_repeat-like_dom_sf"/>
</dbReference>
<dbReference type="PROSITE" id="PS50082">
    <property type="entry name" value="WD_REPEATS_2"/>
    <property type="match status" value="3"/>
</dbReference>
<protein>
    <recommendedName>
        <fullName evidence="19">Degenerin mec-4/10 cytosolic domain-containing protein</fullName>
    </recommendedName>
</protein>
<dbReference type="PANTHER" id="PTHR22838">
    <property type="entry name" value="WD REPEAT PROTEIN 26-RELATED"/>
    <property type="match status" value="1"/>
</dbReference>
<dbReference type="InterPro" id="IPR051350">
    <property type="entry name" value="WD_repeat-ST_regulator"/>
</dbReference>
<dbReference type="NCBIfam" id="TIGR00867">
    <property type="entry name" value="deg-1"/>
    <property type="match status" value="1"/>
</dbReference>
<accession>A0AA39GZN2</accession>
<evidence type="ECO:0000256" key="5">
    <source>
        <dbReference type="ARBA" id="ARBA00022574"/>
    </source>
</evidence>
<dbReference type="AlphaFoldDB" id="A0AA39GZN2"/>
<keyword evidence="5 15" id="KW-0853">WD repeat</keyword>
<dbReference type="GO" id="GO:0043161">
    <property type="term" value="P:proteasome-mediated ubiquitin-dependent protein catabolic process"/>
    <property type="evidence" value="ECO:0007669"/>
    <property type="project" value="TreeGrafter"/>
</dbReference>
<keyword evidence="7" id="KW-0677">Repeat</keyword>
<evidence type="ECO:0000256" key="3">
    <source>
        <dbReference type="ARBA" id="ARBA00022448"/>
    </source>
</evidence>
<dbReference type="PRINTS" id="PR01078">
    <property type="entry name" value="AMINACHANNEL"/>
</dbReference>
<dbReference type="InterPro" id="IPR001873">
    <property type="entry name" value="ENaC"/>
</dbReference>
<name>A0AA39GZN2_9BILA</name>
<dbReference type="InterPro" id="IPR036322">
    <property type="entry name" value="WD40_repeat_dom_sf"/>
</dbReference>
<dbReference type="Gene3D" id="2.60.470.10">
    <property type="entry name" value="Acid-sensing ion channels like domains"/>
    <property type="match status" value="2"/>
</dbReference>
<keyword evidence="3 16" id="KW-0813">Transport</keyword>
<dbReference type="Proteomes" id="UP001175271">
    <property type="component" value="Unassembled WGS sequence"/>
</dbReference>
<dbReference type="GO" id="GO:0016020">
    <property type="term" value="C:membrane"/>
    <property type="evidence" value="ECO:0007669"/>
    <property type="project" value="UniProtKB-SubCell"/>
</dbReference>
<dbReference type="InterPro" id="IPR006594">
    <property type="entry name" value="LisH"/>
</dbReference>
<evidence type="ECO:0000256" key="8">
    <source>
        <dbReference type="ARBA" id="ARBA00022989"/>
    </source>
</evidence>
<evidence type="ECO:0000256" key="10">
    <source>
        <dbReference type="ARBA" id="ARBA00023065"/>
    </source>
</evidence>
<dbReference type="Gene3D" id="2.130.10.10">
    <property type="entry name" value="YVTN repeat-like/Quinoprotein amine dehydrogenase"/>
    <property type="match status" value="2"/>
</dbReference>
<evidence type="ECO:0000256" key="16">
    <source>
        <dbReference type="RuleBase" id="RU000679"/>
    </source>
</evidence>
<keyword evidence="11 18" id="KW-0472">Membrane</keyword>
<comment type="caution">
    <text evidence="20">The sequence shown here is derived from an EMBL/GenBank/DDBJ whole genome shotgun (WGS) entry which is preliminary data.</text>
</comment>
<dbReference type="PROSITE" id="PS50294">
    <property type="entry name" value="WD_REPEATS_REGION"/>
    <property type="match status" value="2"/>
</dbReference>
<evidence type="ECO:0000256" key="12">
    <source>
        <dbReference type="ARBA" id="ARBA00023180"/>
    </source>
</evidence>
<dbReference type="SMART" id="SM00320">
    <property type="entry name" value="WD40"/>
    <property type="match status" value="6"/>
</dbReference>
<evidence type="ECO:0000256" key="6">
    <source>
        <dbReference type="ARBA" id="ARBA00022692"/>
    </source>
</evidence>
<feature type="domain" description="Degenerin mec-4/10 cytosolic" evidence="19">
    <location>
        <begin position="7"/>
        <end position="66"/>
    </location>
</feature>
<reference evidence="20" key="1">
    <citation type="submission" date="2023-06" db="EMBL/GenBank/DDBJ databases">
        <title>Genomic analysis of the entomopathogenic nematode Steinernema hermaphroditum.</title>
        <authorList>
            <person name="Schwarz E.M."/>
            <person name="Heppert J.K."/>
            <person name="Baniya A."/>
            <person name="Schwartz H.T."/>
            <person name="Tan C.-H."/>
            <person name="Antoshechkin I."/>
            <person name="Sternberg P.W."/>
            <person name="Goodrich-Blair H."/>
            <person name="Dillman A.R."/>
        </authorList>
    </citation>
    <scope>NUCLEOTIDE SEQUENCE</scope>
    <source>
        <strain evidence="20">PS9179</strain>
        <tissue evidence="20">Whole animal</tissue>
    </source>
</reference>
<feature type="transmembrane region" description="Helical" evidence="18">
    <location>
        <begin position="86"/>
        <end position="105"/>
    </location>
</feature>
<evidence type="ECO:0000256" key="9">
    <source>
        <dbReference type="ARBA" id="ARBA00023053"/>
    </source>
</evidence>
<evidence type="ECO:0000313" key="21">
    <source>
        <dbReference type="Proteomes" id="UP001175271"/>
    </source>
</evidence>
<evidence type="ECO:0000259" key="19">
    <source>
        <dbReference type="Pfam" id="PF22214"/>
    </source>
</evidence>
<comment type="subcellular location">
    <subcellularLocation>
        <location evidence="1">Membrane</location>
        <topology evidence="1">Multi-pass membrane protein</topology>
    </subcellularLocation>
</comment>
<evidence type="ECO:0000256" key="4">
    <source>
        <dbReference type="ARBA" id="ARBA00022461"/>
    </source>
</evidence>
<dbReference type="GO" id="GO:0034657">
    <property type="term" value="C:GID complex"/>
    <property type="evidence" value="ECO:0007669"/>
    <property type="project" value="TreeGrafter"/>
</dbReference>
<evidence type="ECO:0000256" key="18">
    <source>
        <dbReference type="SAM" id="Phobius"/>
    </source>
</evidence>
<dbReference type="InterPro" id="IPR020903">
    <property type="entry name" value="ENaC_CS"/>
</dbReference>
<dbReference type="PROSITE" id="PS50896">
    <property type="entry name" value="LISH"/>
    <property type="match status" value="1"/>
</dbReference>
<sequence length="1242" mass="140884">MAKNSLYLASDTDVLHVANIMTRFGWGDGTNDCEKDIQCNLLEEDAGHCIDPSRLPYKERLRWHFKQFCYKTSSHGIPMLGQAPNALYRAVWIFLLLMCAGTFIYQACSVVEKYKRMDKITDIQLKFDTAPFPAITICNLNPYKDSLLQDVHAIRKILNVFNDVMEKAGQNNLKPKEEAVDDDDEAAVRRRRKRATAMFEPAYSDCVCKNSGSGIQCTANTTSKPEAEKMCLCAFDRDSGDAWPCYPRETWNEEMCDFCDDHNYCTKQATGNTGVKSSERKPCLCQKFDPFCVAFDSTISILKLWEYYGHVQADEAKVLEALGFKDMNDEVAIVTKAKENIIFAMSKLSREQRIALSIQKHQLLQKCSFNGMACDIDRDFLIIDDPTFGNCFMFNHNRSEIKSSLRAGPMYGLRILVYVNATEYLPTTEAVGIRITIHDKDEYPFPDTFGYSAPTGYISSFGMRMSKMSRLPAPYGDCVPNGLTTNYIYEGFRYSTEGCYRTCFQDLVVKDCGCGDPRFPVLKDAHHCEVFNPESRKCLERRTNDLSNVHGSFRCRCQQPCDQSVYTVSYSAAKWPSQSLNISLKNCQLTPEQCNEHYQENGAMVEVFYEALNFEVFSESEAYGVVKMLADFGGQLGLWSGKSFSSIVEYGSERSSASDTDSPPTAKRRRMQVETPATGTVRSVGQRLKDAARREGLKEAKHATALKSPQRGVHHDVEQARIAPKLTDTQQNVIRVIGQYLSDLGLRDTVDALVQEAGCRLEHPLASRLRDCIVRGLWNKALDTVSKMSEVASEKQCTMVRVLLLEEKFKELLKINQPVMAIRLLQVDYPKWESLRKRRDRFAQMIMSHTGAKQYPQLDPEQQKAHNKNLLARIHMILPLNMMLPPTRLEQLLTQAHKHQVSSCQLHLIRAKGEVRPPSILRDHRCSFGHFPGRTSQILTDHADEVWCLQFSYCGQYLASGTKNGQVAIWKVDPQTRTVTKYKQMSMGGFGMISASALSWSLDGKYVATTGTEDNHTGIVVFNIHLGSVESIIRCERGETFSTVSFGKSTPYSVACADQKGHFYYCDIKRPYPPTTIFEGYRIRSIHCMKDGRTILAADTHNRIRSYSLDTNDETTVIQEFKTIICFTLDKSESYCLVTAKAEGLRLWNLTTRQFIRSFFGSVHGEYVIFATFGGDEEHFIATGSEDNKIVIWNREREQPIRFLSGHTGTVNAVSWNPRYHDMLASSSDDGTIRIWTPELRK</sequence>
<dbReference type="PROSITE" id="PS01206">
    <property type="entry name" value="ASC"/>
    <property type="match status" value="1"/>
</dbReference>
<keyword evidence="21" id="KW-1185">Reference proteome</keyword>
<keyword evidence="9" id="KW-0915">Sodium</keyword>
<evidence type="ECO:0000256" key="2">
    <source>
        <dbReference type="ARBA" id="ARBA00007193"/>
    </source>
</evidence>
<keyword evidence="6 16" id="KW-0812">Transmembrane</keyword>
<comment type="similarity">
    <text evidence="2 16">Belongs to the amiloride-sensitive sodium channel (TC 1.A.6) family.</text>
</comment>
<keyword evidence="8 18" id="KW-1133">Transmembrane helix</keyword>
<feature type="compositionally biased region" description="Polar residues" evidence="17">
    <location>
        <begin position="653"/>
        <end position="663"/>
    </location>
</feature>
<evidence type="ECO:0000256" key="17">
    <source>
        <dbReference type="SAM" id="MobiDB-lite"/>
    </source>
</evidence>
<dbReference type="EMBL" id="JAUCMV010000005">
    <property type="protein sequence ID" value="KAK0396505.1"/>
    <property type="molecule type" value="Genomic_DNA"/>
</dbReference>
<keyword evidence="12" id="KW-0325">Glycoprotein</keyword>
<evidence type="ECO:0000313" key="20">
    <source>
        <dbReference type="EMBL" id="KAK0396505.1"/>
    </source>
</evidence>
<feature type="repeat" description="WD" evidence="15">
    <location>
        <begin position="1161"/>
        <end position="1203"/>
    </location>
</feature>
<evidence type="ECO:0000256" key="7">
    <source>
        <dbReference type="ARBA" id="ARBA00022737"/>
    </source>
</evidence>
<keyword evidence="4 16" id="KW-0894">Sodium channel</keyword>
<gene>
    <name evidence="20" type="ORF">QR680_001743</name>
</gene>
<evidence type="ECO:0000256" key="14">
    <source>
        <dbReference type="ARBA" id="ARBA00023303"/>
    </source>
</evidence>
<dbReference type="Pfam" id="PF22214">
    <property type="entry name" value="Mec-4_10_cyt"/>
    <property type="match status" value="1"/>
</dbReference>
<feature type="region of interest" description="Disordered" evidence="17">
    <location>
        <begin position="650"/>
        <end position="680"/>
    </location>
</feature>
<dbReference type="Pfam" id="PF00400">
    <property type="entry name" value="WD40"/>
    <property type="match status" value="2"/>
</dbReference>